<name>A0A0V0GFP7_SOLCH</name>
<protein>
    <submittedName>
        <fullName evidence="2">Putative ovule protein</fullName>
    </submittedName>
</protein>
<reference evidence="2" key="1">
    <citation type="submission" date="2015-12" db="EMBL/GenBank/DDBJ databases">
        <title>Gene expression during late stages of embryo sac development: a critical building block for successful pollen-pistil interactions.</title>
        <authorList>
            <person name="Liu Y."/>
            <person name="Joly V."/>
            <person name="Sabar M."/>
            <person name="Matton D.P."/>
        </authorList>
    </citation>
    <scope>NUCLEOTIDE SEQUENCE</scope>
</reference>
<evidence type="ECO:0000313" key="2">
    <source>
        <dbReference type="EMBL" id="JAP06911.1"/>
    </source>
</evidence>
<feature type="transmembrane region" description="Helical" evidence="1">
    <location>
        <begin position="34"/>
        <end position="55"/>
    </location>
</feature>
<organism evidence="2">
    <name type="scientific">Solanum chacoense</name>
    <name type="common">Chaco potato</name>
    <dbReference type="NCBI Taxonomy" id="4108"/>
    <lineage>
        <taxon>Eukaryota</taxon>
        <taxon>Viridiplantae</taxon>
        <taxon>Streptophyta</taxon>
        <taxon>Embryophyta</taxon>
        <taxon>Tracheophyta</taxon>
        <taxon>Spermatophyta</taxon>
        <taxon>Magnoliopsida</taxon>
        <taxon>eudicotyledons</taxon>
        <taxon>Gunneridae</taxon>
        <taxon>Pentapetalae</taxon>
        <taxon>asterids</taxon>
        <taxon>lamiids</taxon>
        <taxon>Solanales</taxon>
        <taxon>Solanaceae</taxon>
        <taxon>Solanoideae</taxon>
        <taxon>Solaneae</taxon>
        <taxon>Solanum</taxon>
    </lineage>
</organism>
<proteinExistence type="predicted"/>
<keyword evidence="1" id="KW-1133">Transmembrane helix</keyword>
<dbReference type="EMBL" id="GEDG01039950">
    <property type="protein sequence ID" value="JAP06911.1"/>
    <property type="molecule type" value="Transcribed_RNA"/>
</dbReference>
<sequence>MWPEYTFYFCLTILHLNLLNLSFLLFVRSFCLYSLIFTVILTFFFLFFICCLFDISSTFFG</sequence>
<keyword evidence="1" id="KW-0812">Transmembrane</keyword>
<keyword evidence="1" id="KW-0472">Membrane</keyword>
<evidence type="ECO:0000256" key="1">
    <source>
        <dbReference type="SAM" id="Phobius"/>
    </source>
</evidence>
<feature type="transmembrane region" description="Helical" evidence="1">
    <location>
        <begin position="6"/>
        <end position="27"/>
    </location>
</feature>
<dbReference type="AlphaFoldDB" id="A0A0V0GFP7"/>
<feature type="non-terminal residue" evidence="2">
    <location>
        <position position="61"/>
    </location>
</feature>
<accession>A0A0V0GFP7</accession>